<reference evidence="9 10" key="1">
    <citation type="submission" date="2011-08" db="EMBL/GenBank/DDBJ databases">
        <authorList>
            <person name="Weinstock G."/>
            <person name="Sodergren E."/>
            <person name="Clifton S."/>
            <person name="Fulton L."/>
            <person name="Fulton B."/>
            <person name="Courtney L."/>
            <person name="Fronick C."/>
            <person name="Harrison M."/>
            <person name="Strong C."/>
            <person name="Farmer C."/>
            <person name="Delahaunty K."/>
            <person name="Markovic C."/>
            <person name="Hall O."/>
            <person name="Minx P."/>
            <person name="Tomlinson C."/>
            <person name="Mitreva M."/>
            <person name="Hou S."/>
            <person name="Chen J."/>
            <person name="Wollam A."/>
            <person name="Pepin K.H."/>
            <person name="Johnson M."/>
            <person name="Bhonagiri V."/>
            <person name="Zhang X."/>
            <person name="Suruliraj S."/>
            <person name="Warren W."/>
            <person name="Chinwalla A."/>
            <person name="Mardis E.R."/>
            <person name="Wilson R.K."/>
        </authorList>
    </citation>
    <scope>NUCLEOTIDE SEQUENCE [LARGE SCALE GENOMIC DNA]</scope>
    <source>
        <strain evidence="9 10">ATCC 51873</strain>
    </source>
</reference>
<dbReference type="PANTHER" id="PTHR10629">
    <property type="entry name" value="CYTOSINE-SPECIFIC METHYLTRANSFERASE"/>
    <property type="match status" value="1"/>
</dbReference>
<dbReference type="PROSITE" id="PS51679">
    <property type="entry name" value="SAM_MT_C5"/>
    <property type="match status" value="1"/>
</dbReference>
<proteinExistence type="inferred from homology"/>
<evidence type="ECO:0000256" key="3">
    <source>
        <dbReference type="ARBA" id="ARBA00022679"/>
    </source>
</evidence>
<evidence type="ECO:0000256" key="7">
    <source>
        <dbReference type="PROSITE-ProRule" id="PRU01016"/>
    </source>
</evidence>
<dbReference type="Gene3D" id="3.40.50.150">
    <property type="entry name" value="Vaccinia Virus protein VP39"/>
    <property type="match status" value="1"/>
</dbReference>
<keyword evidence="4 7" id="KW-0949">S-adenosyl-L-methionine</keyword>
<gene>
    <name evidence="9" type="ORF">HMPREF0454_03936</name>
</gene>
<evidence type="ECO:0000256" key="1">
    <source>
        <dbReference type="ARBA" id="ARBA00011975"/>
    </source>
</evidence>
<dbReference type="InterPro" id="IPR001525">
    <property type="entry name" value="C5_MeTfrase"/>
</dbReference>
<evidence type="ECO:0000256" key="8">
    <source>
        <dbReference type="RuleBase" id="RU000416"/>
    </source>
</evidence>
<dbReference type="InterPro" id="IPR029063">
    <property type="entry name" value="SAM-dependent_MTases_sf"/>
</dbReference>
<evidence type="ECO:0000313" key="9">
    <source>
        <dbReference type="EMBL" id="EHM39312.1"/>
    </source>
</evidence>
<dbReference type="GO" id="GO:0003677">
    <property type="term" value="F:DNA binding"/>
    <property type="evidence" value="ECO:0007669"/>
    <property type="project" value="TreeGrafter"/>
</dbReference>
<dbReference type="InterPro" id="IPR031303">
    <property type="entry name" value="C5_meth_CS"/>
</dbReference>
<dbReference type="SUPFAM" id="SSF53335">
    <property type="entry name" value="S-adenosyl-L-methionine-dependent methyltransferases"/>
    <property type="match status" value="1"/>
</dbReference>
<dbReference type="PRINTS" id="PR00105">
    <property type="entry name" value="C5METTRFRASE"/>
</dbReference>
<dbReference type="PANTHER" id="PTHR10629:SF52">
    <property type="entry name" value="DNA (CYTOSINE-5)-METHYLTRANSFERASE 1"/>
    <property type="match status" value="1"/>
</dbReference>
<sequence length="346" mass="38374">MKIKVFDFFSGCGGTSAGLKAAGFDIVFGLDIDNESAGTFTKNFSDAFFINDDIRNVDVNIIKDMVDTYKANSELVLFCGCAPCQPFSRQNNQKKTDDPRLNLLWEFGRFVETCQPDFVLVENVPGIQKLDVSSGPLLSFIELIKSNKYHSNHGVIPAIWYGVPQKRERFVLLASKKSIVELPEQTHDGETTPYSTVRDWISDLPPISAGETHPQIMDHAAPSLSALNIKRIKATPEGKGRESWPEELMLECHKNHNGHSDVYGRLAWDKPASGLTTRCISYSNGRFGHPEQNRALSVREAASLQTFPRDYLFHGSLSSKAKQIGNAVPPKMAEALGKAILKSITK</sequence>
<evidence type="ECO:0000256" key="2">
    <source>
        <dbReference type="ARBA" id="ARBA00022603"/>
    </source>
</evidence>
<protein>
    <recommendedName>
        <fullName evidence="1">DNA (cytosine-5-)-methyltransferase</fullName>
        <ecNumber evidence="1">2.1.1.37</ecNumber>
    </recommendedName>
</protein>
<comment type="catalytic activity">
    <reaction evidence="6">
        <text>a 2'-deoxycytidine in DNA + S-adenosyl-L-methionine = a 5-methyl-2'-deoxycytidine in DNA + S-adenosyl-L-homocysteine + H(+)</text>
        <dbReference type="Rhea" id="RHEA:13681"/>
        <dbReference type="Rhea" id="RHEA-COMP:11369"/>
        <dbReference type="Rhea" id="RHEA-COMP:11370"/>
        <dbReference type="ChEBI" id="CHEBI:15378"/>
        <dbReference type="ChEBI" id="CHEBI:57856"/>
        <dbReference type="ChEBI" id="CHEBI:59789"/>
        <dbReference type="ChEBI" id="CHEBI:85452"/>
        <dbReference type="ChEBI" id="CHEBI:85454"/>
        <dbReference type="EC" id="2.1.1.37"/>
    </reaction>
</comment>
<evidence type="ECO:0000256" key="4">
    <source>
        <dbReference type="ARBA" id="ARBA00022691"/>
    </source>
</evidence>
<comment type="similarity">
    <text evidence="7 8">Belongs to the class I-like SAM-binding methyltransferase superfamily. C5-methyltransferase family.</text>
</comment>
<dbReference type="Gene3D" id="3.90.120.10">
    <property type="entry name" value="DNA Methylase, subunit A, domain 2"/>
    <property type="match status" value="1"/>
</dbReference>
<dbReference type="NCBIfam" id="TIGR00675">
    <property type="entry name" value="dcm"/>
    <property type="match status" value="1"/>
</dbReference>
<dbReference type="Proteomes" id="UP000005959">
    <property type="component" value="Unassembled WGS sequence"/>
</dbReference>
<organism evidence="9 10">
    <name type="scientific">Hafnia alvei ATCC 51873</name>
    <dbReference type="NCBI Taxonomy" id="1002364"/>
    <lineage>
        <taxon>Bacteria</taxon>
        <taxon>Pseudomonadati</taxon>
        <taxon>Pseudomonadota</taxon>
        <taxon>Gammaproteobacteria</taxon>
        <taxon>Enterobacterales</taxon>
        <taxon>Hafniaceae</taxon>
        <taxon>Hafnia</taxon>
    </lineage>
</organism>
<dbReference type="AlphaFoldDB" id="G9YBF6"/>
<dbReference type="GO" id="GO:0003886">
    <property type="term" value="F:DNA (cytosine-5-)-methyltransferase activity"/>
    <property type="evidence" value="ECO:0007669"/>
    <property type="project" value="UniProtKB-EC"/>
</dbReference>
<dbReference type="RefSeq" id="WP_004847772.1">
    <property type="nucleotide sequence ID" value="NZ_JH417551.1"/>
</dbReference>
<dbReference type="GO" id="GO:0044027">
    <property type="term" value="P:negative regulation of gene expression via chromosomal CpG island methylation"/>
    <property type="evidence" value="ECO:0007669"/>
    <property type="project" value="TreeGrafter"/>
</dbReference>
<dbReference type="HOGENOM" id="CLU_006958_2_2_6"/>
<dbReference type="Pfam" id="PF00145">
    <property type="entry name" value="DNA_methylase"/>
    <property type="match status" value="1"/>
</dbReference>
<dbReference type="InterPro" id="IPR050390">
    <property type="entry name" value="C5-Methyltransferase"/>
</dbReference>
<dbReference type="EMBL" id="AGCI01000096">
    <property type="protein sequence ID" value="EHM39312.1"/>
    <property type="molecule type" value="Genomic_DNA"/>
</dbReference>
<dbReference type="PROSITE" id="PS00095">
    <property type="entry name" value="C5_MTASE_2"/>
    <property type="match status" value="1"/>
</dbReference>
<name>G9YBF6_HAFAL</name>
<comment type="caution">
    <text evidence="9">The sequence shown here is derived from an EMBL/GenBank/DDBJ whole genome shotgun (WGS) entry which is preliminary data.</text>
</comment>
<evidence type="ECO:0000313" key="10">
    <source>
        <dbReference type="Proteomes" id="UP000005959"/>
    </source>
</evidence>
<dbReference type="EC" id="2.1.1.37" evidence="1"/>
<keyword evidence="3 7" id="KW-0808">Transferase</keyword>
<dbReference type="PATRIC" id="fig|1002364.3.peg.3545"/>
<evidence type="ECO:0000256" key="6">
    <source>
        <dbReference type="ARBA" id="ARBA00047422"/>
    </source>
</evidence>
<evidence type="ECO:0000256" key="5">
    <source>
        <dbReference type="ARBA" id="ARBA00022747"/>
    </source>
</evidence>
<dbReference type="GO" id="GO:0009307">
    <property type="term" value="P:DNA restriction-modification system"/>
    <property type="evidence" value="ECO:0007669"/>
    <property type="project" value="UniProtKB-KW"/>
</dbReference>
<accession>G9YBF6</accession>
<dbReference type="GO" id="GO:0032259">
    <property type="term" value="P:methylation"/>
    <property type="evidence" value="ECO:0007669"/>
    <property type="project" value="UniProtKB-KW"/>
</dbReference>
<keyword evidence="5" id="KW-0680">Restriction system</keyword>
<feature type="active site" evidence="7">
    <location>
        <position position="84"/>
    </location>
</feature>
<keyword evidence="2 7" id="KW-0489">Methyltransferase</keyword>